<dbReference type="PANTHER" id="PTHR42760">
    <property type="entry name" value="SHORT-CHAIN DEHYDROGENASES/REDUCTASES FAMILY MEMBER"/>
    <property type="match status" value="1"/>
</dbReference>
<dbReference type="Pfam" id="PF13561">
    <property type="entry name" value="adh_short_C2"/>
    <property type="match status" value="1"/>
</dbReference>
<dbReference type="SUPFAM" id="SSF51735">
    <property type="entry name" value="NAD(P)-binding Rossmann-fold domains"/>
    <property type="match status" value="1"/>
</dbReference>
<dbReference type="PRINTS" id="PR00081">
    <property type="entry name" value="GDHRDH"/>
</dbReference>
<dbReference type="EMBL" id="JACIDG010000014">
    <property type="protein sequence ID" value="MBB3917623.1"/>
    <property type="molecule type" value="Genomic_DNA"/>
</dbReference>
<dbReference type="InterPro" id="IPR020904">
    <property type="entry name" value="Sc_DH/Rdtase_CS"/>
</dbReference>
<dbReference type="InterPro" id="IPR002347">
    <property type="entry name" value="SDR_fam"/>
</dbReference>
<dbReference type="NCBIfam" id="NF004198">
    <property type="entry name" value="PRK05653.1-3"/>
    <property type="match status" value="1"/>
</dbReference>
<evidence type="ECO:0000313" key="3">
    <source>
        <dbReference type="EMBL" id="MBB3917623.1"/>
    </source>
</evidence>
<dbReference type="PANTHER" id="PTHR42760:SF133">
    <property type="entry name" value="3-OXOACYL-[ACYL-CARRIER-PROTEIN] REDUCTASE"/>
    <property type="match status" value="1"/>
</dbReference>
<keyword evidence="2 3" id="KW-0560">Oxidoreductase</keyword>
<gene>
    <name evidence="3" type="ORF">GGQ65_004942</name>
</gene>
<comment type="similarity">
    <text evidence="1">Belongs to the short-chain dehydrogenases/reductases (SDR) family.</text>
</comment>
<dbReference type="InterPro" id="IPR036291">
    <property type="entry name" value="NAD(P)-bd_dom_sf"/>
</dbReference>
<organism evidence="3 4">
    <name type="scientific">Rhizobium fabae</name>
    <dbReference type="NCBI Taxonomy" id="573179"/>
    <lineage>
        <taxon>Bacteria</taxon>
        <taxon>Pseudomonadati</taxon>
        <taxon>Pseudomonadota</taxon>
        <taxon>Alphaproteobacteria</taxon>
        <taxon>Hyphomicrobiales</taxon>
        <taxon>Rhizobiaceae</taxon>
        <taxon>Rhizobium/Agrobacterium group</taxon>
        <taxon>Rhizobium</taxon>
    </lineage>
</organism>
<evidence type="ECO:0000256" key="2">
    <source>
        <dbReference type="ARBA" id="ARBA00023002"/>
    </source>
</evidence>
<dbReference type="RefSeq" id="WP_183604937.1">
    <property type="nucleotide sequence ID" value="NZ_JACIDG010000014.1"/>
</dbReference>
<accession>A0A7W6BBP8</accession>
<dbReference type="FunFam" id="3.40.50.720:FF:000173">
    <property type="entry name" value="3-oxoacyl-[acyl-carrier protein] reductase"/>
    <property type="match status" value="1"/>
</dbReference>
<dbReference type="PRINTS" id="PR00080">
    <property type="entry name" value="SDRFAMILY"/>
</dbReference>
<sequence>MLERETNRPEIANRASHKGRHVLVTGAGRGIGRAIALGFARRGATVGVADMNEDDINETIRLIAEIGQAAGLALKLDVSDYRAVESSLTHAASAIGRPFDTVINNAGISPKHGGVSHKVWEMDPAEWGQVIAVNLSGSFNTIRALSPGMRKAGAGWIVNMSSVAGRAYMPLVACHYAATKSAIVGFTRHLAGELGPFGIRVNAIAPGRIETPMVRTVAGEVNEEQVRMTPMGRLGTSEEVADLALYLTSAEASFVTGQTIDAAGGLLMT</sequence>
<name>A0A7W6BBP8_9HYPH</name>
<dbReference type="AlphaFoldDB" id="A0A7W6BBP8"/>
<comment type="caution">
    <text evidence="3">The sequence shown here is derived from an EMBL/GenBank/DDBJ whole genome shotgun (WGS) entry which is preliminary data.</text>
</comment>
<dbReference type="EC" id="1.1.1.100" evidence="3"/>
<dbReference type="PROSITE" id="PS00061">
    <property type="entry name" value="ADH_SHORT"/>
    <property type="match status" value="1"/>
</dbReference>
<dbReference type="GO" id="GO:0004316">
    <property type="term" value="F:3-oxoacyl-[acyl-carrier-protein] reductase (NADPH) activity"/>
    <property type="evidence" value="ECO:0007669"/>
    <property type="project" value="UniProtKB-EC"/>
</dbReference>
<dbReference type="Gene3D" id="3.40.50.720">
    <property type="entry name" value="NAD(P)-binding Rossmann-like Domain"/>
    <property type="match status" value="1"/>
</dbReference>
<evidence type="ECO:0000256" key="1">
    <source>
        <dbReference type="ARBA" id="ARBA00006484"/>
    </source>
</evidence>
<protein>
    <submittedName>
        <fullName evidence="3">3-oxoacyl-[acyl-carrier protein] reductase</fullName>
        <ecNumber evidence="3">1.1.1.100</ecNumber>
    </submittedName>
</protein>
<proteinExistence type="inferred from homology"/>
<reference evidence="3 4" key="1">
    <citation type="submission" date="2020-08" db="EMBL/GenBank/DDBJ databases">
        <title>Genomic Encyclopedia of Type Strains, Phase IV (KMG-IV): sequencing the most valuable type-strain genomes for metagenomic binning, comparative biology and taxonomic classification.</title>
        <authorList>
            <person name="Goeker M."/>
        </authorList>
    </citation>
    <scope>NUCLEOTIDE SEQUENCE [LARGE SCALE GENOMIC DNA]</scope>
    <source>
        <strain evidence="3 4">DSM 19331</strain>
    </source>
</reference>
<evidence type="ECO:0000313" key="4">
    <source>
        <dbReference type="Proteomes" id="UP000545490"/>
    </source>
</evidence>
<dbReference type="Proteomes" id="UP000545490">
    <property type="component" value="Unassembled WGS sequence"/>
</dbReference>